<evidence type="ECO:0000313" key="3">
    <source>
        <dbReference type="Proteomes" id="UP000285794"/>
    </source>
</evidence>
<evidence type="ECO:0000313" key="2">
    <source>
        <dbReference type="EMBL" id="RRG23687.1"/>
    </source>
</evidence>
<dbReference type="Proteomes" id="UP000285794">
    <property type="component" value="Unassembled WGS sequence"/>
</dbReference>
<feature type="transmembrane region" description="Helical" evidence="1">
    <location>
        <begin position="376"/>
        <end position="399"/>
    </location>
</feature>
<feature type="transmembrane region" description="Helical" evidence="1">
    <location>
        <begin position="207"/>
        <end position="228"/>
    </location>
</feature>
<accession>A0A425Y5D4</accession>
<dbReference type="OrthoDB" id="1014144at2"/>
<feature type="transmembrane region" description="Helical" evidence="1">
    <location>
        <begin position="27"/>
        <end position="50"/>
    </location>
</feature>
<feature type="transmembrane region" description="Helical" evidence="1">
    <location>
        <begin position="303"/>
        <end position="326"/>
    </location>
</feature>
<keyword evidence="1" id="KW-0812">Transmembrane</keyword>
<protein>
    <submittedName>
        <fullName evidence="2">Uncharacterized protein</fullName>
    </submittedName>
</protein>
<comment type="caution">
    <text evidence="2">The sequence shown here is derived from an EMBL/GenBank/DDBJ whole genome shotgun (WGS) entry which is preliminary data.</text>
</comment>
<feature type="transmembrane region" description="Helical" evidence="1">
    <location>
        <begin position="423"/>
        <end position="442"/>
    </location>
</feature>
<dbReference type="EMBL" id="QQWG01000003">
    <property type="protein sequence ID" value="RRG23687.1"/>
    <property type="molecule type" value="Genomic_DNA"/>
</dbReference>
<keyword evidence="1" id="KW-0472">Membrane</keyword>
<feature type="transmembrane region" description="Helical" evidence="1">
    <location>
        <begin position="62"/>
        <end position="80"/>
    </location>
</feature>
<reference evidence="2 3" key="1">
    <citation type="submission" date="2018-07" db="EMBL/GenBank/DDBJ databases">
        <title>Draft genome sequence of Ancylomarina sp. M1P.</title>
        <authorList>
            <person name="Yadav S."/>
            <person name="Villanueva L."/>
            <person name="Damste J.S.S."/>
        </authorList>
    </citation>
    <scope>NUCLEOTIDE SEQUENCE [LARGE SCALE GENOMIC DNA]</scope>
    <source>
        <strain evidence="2 3">M1P</strain>
    </source>
</reference>
<feature type="transmembrane region" description="Helical" evidence="1">
    <location>
        <begin position="448"/>
        <end position="472"/>
    </location>
</feature>
<sequence length="490" mass="56004">MNFNLISHQHKAAMRSPIYGKSIGIKLLMGFIFFIISLELLGFAFFVGTALAKQGGDPLNELLSYFIYFFAAMLILRSLMQKLPTMAAMPYLLLPIKKSRLVNFILTKPLYNILNIIPIIIIVPILIPLSAYLTSGQVLLILASIIICDLFVNYLAIYIKRVQIKYEIVFYIFLLSIVLFGFVDHFNLIDIKSYSASIFQSMIEQPVLLLVPAAMFLGAYFLNYRLLFGNFSLEEFSKGTASAKGSLSKLTYFERFGKIGEFMMLEMKMIVRNKRSRTLLMISPLFALYGLMIYPKPDMLEEIAMIFVIGVFMTGSFMMNYGLYLFSWESAHFDLILTSNSSYLNYLRSKYHLMVLSSLIMYFLVLPYTYFGFTILLVNTVALIFNIGANTFFLLYFACNNNKYMDVSRGAAFNYQGVSSQHFFLMIPLMLLPLILYAPFGIMGYSTLGLAFIGTIGLLGIIFHEKLLIAVTKRFIYKKYKMAEGFRIKS</sequence>
<keyword evidence="1" id="KW-1133">Transmembrane helix</keyword>
<feature type="transmembrane region" description="Helical" evidence="1">
    <location>
        <begin position="138"/>
        <end position="156"/>
    </location>
</feature>
<evidence type="ECO:0000256" key="1">
    <source>
        <dbReference type="SAM" id="Phobius"/>
    </source>
</evidence>
<feature type="transmembrane region" description="Helical" evidence="1">
    <location>
        <begin position="278"/>
        <end position="297"/>
    </location>
</feature>
<organism evidence="2 3">
    <name type="scientific">Ancylomarina euxinus</name>
    <dbReference type="NCBI Taxonomy" id="2283627"/>
    <lineage>
        <taxon>Bacteria</taxon>
        <taxon>Pseudomonadati</taxon>
        <taxon>Bacteroidota</taxon>
        <taxon>Bacteroidia</taxon>
        <taxon>Marinilabiliales</taxon>
        <taxon>Marinifilaceae</taxon>
        <taxon>Ancylomarina</taxon>
    </lineage>
</organism>
<dbReference type="InterPro" id="IPR043742">
    <property type="entry name" value="DUF5687"/>
</dbReference>
<feature type="transmembrane region" description="Helical" evidence="1">
    <location>
        <begin position="101"/>
        <end position="126"/>
    </location>
</feature>
<dbReference type="RefSeq" id="WP_125029729.1">
    <property type="nucleotide sequence ID" value="NZ_JAPXVP010000003.1"/>
</dbReference>
<feature type="transmembrane region" description="Helical" evidence="1">
    <location>
        <begin position="351"/>
        <end position="370"/>
    </location>
</feature>
<name>A0A425Y5D4_9BACT</name>
<feature type="transmembrane region" description="Helical" evidence="1">
    <location>
        <begin position="168"/>
        <end position="187"/>
    </location>
</feature>
<gene>
    <name evidence="2" type="ORF">DWB61_04660</name>
</gene>
<dbReference type="AlphaFoldDB" id="A0A425Y5D4"/>
<keyword evidence="3" id="KW-1185">Reference proteome</keyword>
<dbReference type="Pfam" id="PF18940">
    <property type="entry name" value="DUF5687"/>
    <property type="match status" value="1"/>
</dbReference>
<proteinExistence type="predicted"/>